<sequence>MINEIPCVKCESMVTVDTEQYLKGETFSCKECGTSIGIDIATDVDAVKMNELKLFSKNRKVRETQVPCPDCGTAISFNNKDLKTGKSVTCLVCKASVSLIA</sequence>
<organism evidence="1 2">
    <name type="scientific">Nonlabens arenilitoris</name>
    <dbReference type="NCBI Taxonomy" id="1217969"/>
    <lineage>
        <taxon>Bacteria</taxon>
        <taxon>Pseudomonadati</taxon>
        <taxon>Bacteroidota</taxon>
        <taxon>Flavobacteriia</taxon>
        <taxon>Flavobacteriales</taxon>
        <taxon>Flavobacteriaceae</taxon>
        <taxon>Nonlabens</taxon>
    </lineage>
</organism>
<dbReference type="Proteomes" id="UP000239747">
    <property type="component" value="Unassembled WGS sequence"/>
</dbReference>
<dbReference type="EMBL" id="MTPW01000001">
    <property type="protein sequence ID" value="PQJ32881.1"/>
    <property type="molecule type" value="Genomic_DNA"/>
</dbReference>
<keyword evidence="2" id="KW-1185">Reference proteome</keyword>
<gene>
    <name evidence="1" type="ORF">BST92_13545</name>
</gene>
<evidence type="ECO:0000313" key="2">
    <source>
        <dbReference type="Proteomes" id="UP000239747"/>
    </source>
</evidence>
<proteinExistence type="predicted"/>
<comment type="caution">
    <text evidence="1">The sequence shown here is derived from an EMBL/GenBank/DDBJ whole genome shotgun (WGS) entry which is preliminary data.</text>
</comment>
<dbReference type="AlphaFoldDB" id="A0A2S7UE64"/>
<reference evidence="1 2" key="1">
    <citation type="submission" date="2017-01" db="EMBL/GenBank/DDBJ databases">
        <title>Trade-off between light-utilization and light-protection in marine flavobacteria.</title>
        <authorList>
            <person name="Kumagai Y."/>
            <person name="Yoshizawa S."/>
            <person name="Kogure K."/>
            <person name="Iwasaki W."/>
        </authorList>
    </citation>
    <scope>NUCLEOTIDE SEQUENCE [LARGE SCALE GENOMIC DNA]</scope>
    <source>
        <strain evidence="1 2">KCTC 32109</strain>
    </source>
</reference>
<dbReference type="OrthoDB" id="771388at2"/>
<protein>
    <submittedName>
        <fullName evidence="1">Uncharacterized protein</fullName>
    </submittedName>
</protein>
<name>A0A2S7UE64_9FLAO</name>
<dbReference type="RefSeq" id="WP_105071945.1">
    <property type="nucleotide sequence ID" value="NZ_MTPW01000001.1"/>
</dbReference>
<evidence type="ECO:0000313" key="1">
    <source>
        <dbReference type="EMBL" id="PQJ32881.1"/>
    </source>
</evidence>
<accession>A0A2S7UE64</accession>